<proteinExistence type="predicted"/>
<accession>A0A811KG75</accession>
<gene>
    <name evidence="2" type="ORF">BOKJ2_LOCUS5531</name>
</gene>
<evidence type="ECO:0000313" key="2">
    <source>
        <dbReference type="EMBL" id="CAD5214314.1"/>
    </source>
</evidence>
<sequence length="501" mass="55879">MPNELGHFNDSYIGSRSNILSHHQENVHPHGEYVDKTIRLKSDVKISLNDVPHSPVDQYEKYGKVLDTPNNGTPKSSPQCLSPHSNSRTSPVSRGAQGRRRSVPENALTPKSTKDLPPAGPSVYRPRRRSLFAAIKDKLHPSSSNLQAPDEQEEPISQLEKDIGYPPPNNTPPFETFIGSPHAMVVDQFRQRSKSDAVRHRGISINSQQNDLDLNDEQFSRGASTEEDCSDMDGDENDNIPMYKHEFRAPTARRSSAMYFQPPKLRSRRCSEVTDDLHSVSSSTPGRGVMVMFCKSPPNSSCFSPATQSRHNSQQDLDFERCKGDSATEFDLDESLADLSLSRELFVDTSVANHSSSSNSFNMTNDAPHTHPVNNHGSSPSNIWKRIISRKRAVSACHEQPLTENALDYFSASFNGDSENAMVSPMSVNSLNRSNGARTGPRSSLHPHNPNYLSASRNRNLMMYQQHNQRSVDSNVDLARHALLIREMTMPMSKTVEMKGL</sequence>
<dbReference type="Proteomes" id="UP000783686">
    <property type="component" value="Unassembled WGS sequence"/>
</dbReference>
<evidence type="ECO:0000313" key="3">
    <source>
        <dbReference type="Proteomes" id="UP000614601"/>
    </source>
</evidence>
<protein>
    <submittedName>
        <fullName evidence="2">Uncharacterized protein</fullName>
    </submittedName>
</protein>
<dbReference type="Proteomes" id="UP000614601">
    <property type="component" value="Unassembled WGS sequence"/>
</dbReference>
<feature type="compositionally biased region" description="Polar residues" evidence="1">
    <location>
        <begin position="68"/>
        <end position="92"/>
    </location>
</feature>
<dbReference type="EMBL" id="CAJFCW020000003">
    <property type="protein sequence ID" value="CAG9102519.1"/>
    <property type="molecule type" value="Genomic_DNA"/>
</dbReference>
<dbReference type="EMBL" id="CAJFDH010000003">
    <property type="protein sequence ID" value="CAD5214314.1"/>
    <property type="molecule type" value="Genomic_DNA"/>
</dbReference>
<keyword evidence="3" id="KW-1185">Reference proteome</keyword>
<dbReference type="AlphaFoldDB" id="A0A811KG75"/>
<comment type="caution">
    <text evidence="2">The sequence shown here is derived from an EMBL/GenBank/DDBJ whole genome shotgun (WGS) entry which is preliminary data.</text>
</comment>
<reference evidence="2" key="1">
    <citation type="submission" date="2020-09" db="EMBL/GenBank/DDBJ databases">
        <authorList>
            <person name="Kikuchi T."/>
        </authorList>
    </citation>
    <scope>NUCLEOTIDE SEQUENCE</scope>
    <source>
        <strain evidence="2">SH1</strain>
    </source>
</reference>
<name>A0A811KG75_9BILA</name>
<feature type="region of interest" description="Disordered" evidence="1">
    <location>
        <begin position="63"/>
        <end position="124"/>
    </location>
</feature>
<organism evidence="2 3">
    <name type="scientific">Bursaphelenchus okinawaensis</name>
    <dbReference type="NCBI Taxonomy" id="465554"/>
    <lineage>
        <taxon>Eukaryota</taxon>
        <taxon>Metazoa</taxon>
        <taxon>Ecdysozoa</taxon>
        <taxon>Nematoda</taxon>
        <taxon>Chromadorea</taxon>
        <taxon>Rhabditida</taxon>
        <taxon>Tylenchina</taxon>
        <taxon>Tylenchomorpha</taxon>
        <taxon>Aphelenchoidea</taxon>
        <taxon>Aphelenchoididae</taxon>
        <taxon>Bursaphelenchus</taxon>
    </lineage>
</organism>
<dbReference type="OrthoDB" id="10379199at2759"/>
<evidence type="ECO:0000256" key="1">
    <source>
        <dbReference type="SAM" id="MobiDB-lite"/>
    </source>
</evidence>
<feature type="region of interest" description="Disordered" evidence="1">
    <location>
        <begin position="431"/>
        <end position="453"/>
    </location>
</feature>